<feature type="compositionally biased region" description="Basic and acidic residues" evidence="5">
    <location>
        <begin position="490"/>
        <end position="511"/>
    </location>
</feature>
<dbReference type="SUPFAM" id="SSF50911">
    <property type="entry name" value="Mannose 6-phosphate receptor domain"/>
    <property type="match status" value="1"/>
</dbReference>
<protein>
    <submittedName>
        <fullName evidence="9">Protein OS-9 isoform X1</fullName>
    </submittedName>
</protein>
<dbReference type="InterPro" id="IPR045149">
    <property type="entry name" value="OS-9-like"/>
</dbReference>
<feature type="compositionally biased region" description="Low complexity" evidence="5">
    <location>
        <begin position="515"/>
        <end position="528"/>
    </location>
</feature>
<dbReference type="Pfam" id="PF07915">
    <property type="entry name" value="PRKCSH"/>
    <property type="match status" value="1"/>
</dbReference>
<sequence>MASNINISILPHVATRLFFLVLFDVAVVIAFLDIDELKSVHYGIEISKEPILLPQETLPTSVHLKSKYGQQYHCNYPDHHEYEKQTEDSERVAMETGIPELLKPLANKSCLYKTKDWWTYEFCYGKYIRQYHLEGNPIENPPQQYTYLGYFESEYKWENRTNEEIILRNKHLQNRYHSQWYVNGSRCDLSGKNRRTEVRFMCEKDTIDYVGRIDEPETCVYMLTVYTSIICHHPYLKPPTPNKPVPIICNPVLAQDQFDKYLEHKQNEEKKKIEKIEEQIEELKNVDSTKDASLTGNGKDVDIKIIIIENPAAYKEMLSLVEKSLSKDAPVDGATSSKVSGSDKTQHLAKSKKRTWPFLLPKKSKSAKGDRGDEEEEEEEGKDKEKDQGGEEEAGSNMEAVKKEEKEEAVENNKGDRDSKEESDFLQHASEMVEKELNDILQSEKHQEPQTETEKWMYNYLDKEMKKIENMIKDYSKYVKNVGEQFSMESDAKEDSESHSSETDNLHKDPLTDTSSANDAPSPSSDPDGVTPAASDEEQTDKLSDSATDKEADNNVKVRVSKLGQGGLLNDEEDVMDKENNKLEESVKEGLEKAGIQLSGDKVKVRIFSTGFSGKDTIKISKEEANAVKNMVITVLSDNHQLLKENEKQKQLEENYSFVWKDGGKKQQSQKETPKSAT</sequence>
<evidence type="ECO:0000313" key="9">
    <source>
        <dbReference type="RefSeq" id="XP_029634071.1"/>
    </source>
</evidence>
<evidence type="ECO:0000256" key="2">
    <source>
        <dbReference type="ARBA" id="ARBA00022729"/>
    </source>
</evidence>
<dbReference type="PANTHER" id="PTHR15414:SF5">
    <property type="entry name" value="PROTEIN OS-9"/>
    <property type="match status" value="1"/>
</dbReference>
<proteinExistence type="predicted"/>
<dbReference type="PANTHER" id="PTHR15414">
    <property type="entry name" value="OS-9-RELATED"/>
    <property type="match status" value="1"/>
</dbReference>
<feature type="compositionally biased region" description="Basic and acidic residues" evidence="5">
    <location>
        <begin position="577"/>
        <end position="588"/>
    </location>
</feature>
<dbReference type="GO" id="GO:0005788">
    <property type="term" value="C:endoplasmic reticulum lumen"/>
    <property type="evidence" value="ECO:0007669"/>
    <property type="project" value="TreeGrafter"/>
</dbReference>
<dbReference type="AlphaFoldDB" id="A0A6P7S7J5"/>
<reference evidence="9" key="1">
    <citation type="submission" date="2025-08" db="UniProtKB">
        <authorList>
            <consortium name="RefSeq"/>
        </authorList>
    </citation>
    <scope>IDENTIFICATION</scope>
</reference>
<dbReference type="InterPro" id="IPR044865">
    <property type="entry name" value="MRH_dom"/>
</dbReference>
<dbReference type="Proteomes" id="UP000515154">
    <property type="component" value="Linkage group LG3"/>
</dbReference>
<evidence type="ECO:0000259" key="7">
    <source>
        <dbReference type="PROSITE" id="PS51914"/>
    </source>
</evidence>
<dbReference type="InterPro" id="IPR012913">
    <property type="entry name" value="OS9-like_dom"/>
</dbReference>
<keyword evidence="6" id="KW-1133">Transmembrane helix</keyword>
<feature type="region of interest" description="Disordered" evidence="5">
    <location>
        <begin position="328"/>
        <end position="454"/>
    </location>
</feature>
<keyword evidence="8" id="KW-1185">Reference proteome</keyword>
<keyword evidence="4" id="KW-1015">Disulfide bond</keyword>
<keyword evidence="2" id="KW-0732">Signal</keyword>
<organism evidence="8 9">
    <name type="scientific">Octopus sinensis</name>
    <name type="common">East Asian common octopus</name>
    <dbReference type="NCBI Taxonomy" id="2607531"/>
    <lineage>
        <taxon>Eukaryota</taxon>
        <taxon>Metazoa</taxon>
        <taxon>Spiralia</taxon>
        <taxon>Lophotrochozoa</taxon>
        <taxon>Mollusca</taxon>
        <taxon>Cephalopoda</taxon>
        <taxon>Coleoidea</taxon>
        <taxon>Octopodiformes</taxon>
        <taxon>Octopoda</taxon>
        <taxon>Incirrata</taxon>
        <taxon>Octopodidae</taxon>
        <taxon>Octopus</taxon>
    </lineage>
</organism>
<dbReference type="KEGG" id="osn:115209717"/>
<evidence type="ECO:0000313" key="8">
    <source>
        <dbReference type="Proteomes" id="UP000515154"/>
    </source>
</evidence>
<feature type="compositionally biased region" description="Polar residues" evidence="5">
    <location>
        <begin position="334"/>
        <end position="343"/>
    </location>
</feature>
<feature type="compositionally biased region" description="Basic and acidic residues" evidence="5">
    <location>
        <begin position="540"/>
        <end position="556"/>
    </location>
</feature>
<evidence type="ECO:0000256" key="5">
    <source>
        <dbReference type="SAM" id="MobiDB-lite"/>
    </source>
</evidence>
<dbReference type="GO" id="GO:0030970">
    <property type="term" value="P:retrograde protein transport, ER to cytosol"/>
    <property type="evidence" value="ECO:0007669"/>
    <property type="project" value="TreeGrafter"/>
</dbReference>
<comment type="subcellular location">
    <subcellularLocation>
        <location evidence="1">Endoplasmic reticulum</location>
    </subcellularLocation>
</comment>
<dbReference type="GO" id="GO:0030968">
    <property type="term" value="P:endoplasmic reticulum unfolded protein response"/>
    <property type="evidence" value="ECO:0007669"/>
    <property type="project" value="InterPro"/>
</dbReference>
<evidence type="ECO:0000256" key="4">
    <source>
        <dbReference type="ARBA" id="ARBA00023157"/>
    </source>
</evidence>
<feature type="domain" description="MRH" evidence="7">
    <location>
        <begin position="108"/>
        <end position="233"/>
    </location>
</feature>
<name>A0A6P7S7J5_9MOLL</name>
<evidence type="ECO:0000256" key="1">
    <source>
        <dbReference type="ARBA" id="ARBA00004240"/>
    </source>
</evidence>
<dbReference type="Gene3D" id="2.70.130.10">
    <property type="entry name" value="Mannose-6-phosphate receptor binding domain"/>
    <property type="match status" value="1"/>
</dbReference>
<feature type="transmembrane region" description="Helical" evidence="6">
    <location>
        <begin position="12"/>
        <end position="32"/>
    </location>
</feature>
<keyword evidence="6" id="KW-0472">Membrane</keyword>
<feature type="compositionally biased region" description="Basic and acidic residues" evidence="5">
    <location>
        <begin position="400"/>
        <end position="454"/>
    </location>
</feature>
<evidence type="ECO:0000256" key="3">
    <source>
        <dbReference type="ARBA" id="ARBA00022824"/>
    </source>
</evidence>
<keyword evidence="3" id="KW-0256">Endoplasmic reticulum</keyword>
<gene>
    <name evidence="9" type="primary">LOC115209717</name>
</gene>
<accession>A0A6P7S7J5</accession>
<dbReference type="InterPro" id="IPR009011">
    <property type="entry name" value="Man6P_isomerase_rcpt-bd_dom_sf"/>
</dbReference>
<keyword evidence="6" id="KW-0812">Transmembrane</keyword>
<dbReference type="PROSITE" id="PS51914">
    <property type="entry name" value="MRH"/>
    <property type="match status" value="1"/>
</dbReference>
<dbReference type="RefSeq" id="XP_029634071.1">
    <property type="nucleotide sequence ID" value="XM_029778211.2"/>
</dbReference>
<feature type="region of interest" description="Disordered" evidence="5">
    <location>
        <begin position="487"/>
        <end position="588"/>
    </location>
</feature>
<evidence type="ECO:0000256" key="6">
    <source>
        <dbReference type="SAM" id="Phobius"/>
    </source>
</evidence>